<evidence type="ECO:0000256" key="1">
    <source>
        <dbReference type="SAM" id="Coils"/>
    </source>
</evidence>
<organism evidence="2 3">
    <name type="scientific">Anaeramoeba flamelloides</name>
    <dbReference type="NCBI Taxonomy" id="1746091"/>
    <lineage>
        <taxon>Eukaryota</taxon>
        <taxon>Metamonada</taxon>
        <taxon>Anaeramoebidae</taxon>
        <taxon>Anaeramoeba</taxon>
    </lineage>
</organism>
<feature type="coiled-coil region" evidence="1">
    <location>
        <begin position="130"/>
        <end position="176"/>
    </location>
</feature>
<keyword evidence="1" id="KW-0175">Coiled coil</keyword>
<dbReference type="InterPro" id="IPR043136">
    <property type="entry name" value="B30.2/SPRY_sf"/>
</dbReference>
<dbReference type="InterPro" id="IPR013320">
    <property type="entry name" value="ConA-like_dom_sf"/>
</dbReference>
<accession>A0ABQ8YGC0</accession>
<keyword evidence="3" id="KW-1185">Reference proteome</keyword>
<dbReference type="SUPFAM" id="SSF49899">
    <property type="entry name" value="Concanavalin A-like lectins/glucanases"/>
    <property type="match status" value="1"/>
</dbReference>
<dbReference type="CDD" id="cd11709">
    <property type="entry name" value="SPRY"/>
    <property type="match status" value="1"/>
</dbReference>
<dbReference type="EMBL" id="JAOAOG010000168">
    <property type="protein sequence ID" value="KAJ6243638.1"/>
    <property type="molecule type" value="Genomic_DNA"/>
</dbReference>
<sequence length="352" mass="40113">MSKPINYLIELNNIQFLLDFSSLRTYFTRLQLFDLTKGVSYTGVHRGKITPFQMKTISTNPQQFFQINVQNSPYQIHSIIDNNKESLVASEMTKEAILTKLDVVLRMFSRNQDKSSTKINLKPKKLLKKKERLLKKYQKLAIEQTQLQTKLKFAALQLKEIQSQQQENELDNLMNTVLKKQVPTENVPHTRVQTGWFTKFPQSHIIVSESQRTISNNQYTTRIPKAAVAYGSATMSGPHIFHIKIRVTLSTMNGSSNIGITIPDSEENAYVDGWVIDLGGSVCCKKGNWTKVYTKGAKNGDVIGIILDLLNGKLGFKWNHEFLGWKFNNLNVNDSYVLAADLWNSSESFTIL</sequence>
<proteinExistence type="predicted"/>
<reference evidence="2" key="1">
    <citation type="submission" date="2022-08" db="EMBL/GenBank/DDBJ databases">
        <title>Novel sulfate-reducing endosymbionts in the free-living metamonad Anaeramoeba.</title>
        <authorList>
            <person name="Jerlstrom-Hultqvist J."/>
            <person name="Cepicka I."/>
            <person name="Gallot-Lavallee L."/>
            <person name="Salas-Leiva D."/>
            <person name="Curtis B.A."/>
            <person name="Zahonova K."/>
            <person name="Pipaliya S."/>
            <person name="Dacks J."/>
            <person name="Roger A.J."/>
        </authorList>
    </citation>
    <scope>NUCLEOTIDE SEQUENCE</scope>
    <source>
        <strain evidence="2">Schooner1</strain>
    </source>
</reference>
<dbReference type="Gene3D" id="2.60.120.920">
    <property type="match status" value="1"/>
</dbReference>
<name>A0ABQ8YGC0_9EUKA</name>
<dbReference type="Proteomes" id="UP001150062">
    <property type="component" value="Unassembled WGS sequence"/>
</dbReference>
<evidence type="ECO:0000313" key="2">
    <source>
        <dbReference type="EMBL" id="KAJ6243638.1"/>
    </source>
</evidence>
<evidence type="ECO:0000313" key="3">
    <source>
        <dbReference type="Proteomes" id="UP001150062"/>
    </source>
</evidence>
<protein>
    <submittedName>
        <fullName evidence="2">Spry domain containing socs box protein</fullName>
    </submittedName>
</protein>
<comment type="caution">
    <text evidence="2">The sequence shown here is derived from an EMBL/GenBank/DDBJ whole genome shotgun (WGS) entry which is preliminary data.</text>
</comment>
<gene>
    <name evidence="2" type="ORF">M0813_22077</name>
</gene>